<evidence type="ECO:0000256" key="1">
    <source>
        <dbReference type="SAM" id="MobiDB-lite"/>
    </source>
</evidence>
<protein>
    <submittedName>
        <fullName evidence="2">Uncharacterized protein</fullName>
    </submittedName>
</protein>
<dbReference type="Proteomes" id="UP001589693">
    <property type="component" value="Unassembled WGS sequence"/>
</dbReference>
<organism evidence="2 3">
    <name type="scientific">Allokutzneria oryzae</name>
    <dbReference type="NCBI Taxonomy" id="1378989"/>
    <lineage>
        <taxon>Bacteria</taxon>
        <taxon>Bacillati</taxon>
        <taxon>Actinomycetota</taxon>
        <taxon>Actinomycetes</taxon>
        <taxon>Pseudonocardiales</taxon>
        <taxon>Pseudonocardiaceae</taxon>
        <taxon>Allokutzneria</taxon>
    </lineage>
</organism>
<dbReference type="RefSeq" id="WP_377852899.1">
    <property type="nucleotide sequence ID" value="NZ_JBHLZU010000014.1"/>
</dbReference>
<feature type="region of interest" description="Disordered" evidence="1">
    <location>
        <begin position="23"/>
        <end position="42"/>
    </location>
</feature>
<name>A0ABV6A0W1_9PSEU</name>
<gene>
    <name evidence="2" type="ORF">ACFFQA_16815</name>
</gene>
<evidence type="ECO:0000313" key="3">
    <source>
        <dbReference type="Proteomes" id="UP001589693"/>
    </source>
</evidence>
<evidence type="ECO:0000313" key="2">
    <source>
        <dbReference type="EMBL" id="MFB9905596.1"/>
    </source>
</evidence>
<sequence length="42" mass="4411">MPRPEPLPADGRTGLLEPLAEGYQLRLPRPASTGDPATKAGL</sequence>
<keyword evidence="3" id="KW-1185">Reference proteome</keyword>
<dbReference type="EMBL" id="JBHLZU010000014">
    <property type="protein sequence ID" value="MFB9905596.1"/>
    <property type="molecule type" value="Genomic_DNA"/>
</dbReference>
<reference evidence="2 3" key="1">
    <citation type="submission" date="2024-09" db="EMBL/GenBank/DDBJ databases">
        <authorList>
            <person name="Sun Q."/>
            <person name="Mori K."/>
        </authorList>
    </citation>
    <scope>NUCLEOTIDE SEQUENCE [LARGE SCALE GENOMIC DNA]</scope>
    <source>
        <strain evidence="2 3">TBRC 7907</strain>
    </source>
</reference>
<comment type="caution">
    <text evidence="2">The sequence shown here is derived from an EMBL/GenBank/DDBJ whole genome shotgun (WGS) entry which is preliminary data.</text>
</comment>
<accession>A0ABV6A0W1</accession>
<proteinExistence type="predicted"/>